<dbReference type="Proteomes" id="UP000254161">
    <property type="component" value="Unassembled WGS sequence"/>
</dbReference>
<comment type="subcellular location">
    <subcellularLocation>
        <location evidence="1">Membrane</location>
        <topology evidence="1">Single-pass membrane protein</topology>
    </subcellularLocation>
</comment>
<evidence type="ECO:0000256" key="4">
    <source>
        <dbReference type="ARBA" id="ARBA00023136"/>
    </source>
</evidence>
<evidence type="ECO:0000256" key="2">
    <source>
        <dbReference type="ARBA" id="ARBA00022692"/>
    </source>
</evidence>
<dbReference type="Gene3D" id="3.10.450.230">
    <property type="entry name" value="VirB8 protein"/>
    <property type="match status" value="1"/>
</dbReference>
<gene>
    <name evidence="7" type="primary">virB8_1</name>
    <name evidence="7" type="ORF">NCTC12264_00430</name>
</gene>
<sequence>MTFKDDELSKDPNHIFALERNMKQYLFVLNIVFAGIIILLIILFIILLPLKEEKPYLVFFSDSQNNFVRIEPANFNIRTDEALLKGIIAGYVIKRETINRIDDIERYEEIRNQSNSKVWNTFSSLVSQGNSIYSTKGIYRDIKIINSSILSKNIATVDFTATIIHEVTAEKNFKRYRATLNYDFTQQTLNFDSLPKNPTGFIVNEYALTEVDLQGQVLPQKNKDK</sequence>
<dbReference type="InterPro" id="IPR032710">
    <property type="entry name" value="NTF2-like_dom_sf"/>
</dbReference>
<dbReference type="Pfam" id="PF04335">
    <property type="entry name" value="VirB8"/>
    <property type="match status" value="1"/>
</dbReference>
<evidence type="ECO:0000256" key="5">
    <source>
        <dbReference type="SAM" id="Phobius"/>
    </source>
</evidence>
<keyword evidence="2 5" id="KW-0812">Transmembrane</keyword>
<evidence type="ECO:0000313" key="8">
    <source>
        <dbReference type="Proteomes" id="UP000254161"/>
    </source>
</evidence>
<evidence type="ECO:0000259" key="6">
    <source>
        <dbReference type="Pfam" id="PF04335"/>
    </source>
</evidence>
<proteinExistence type="predicted"/>
<feature type="transmembrane region" description="Helical" evidence="5">
    <location>
        <begin position="25"/>
        <end position="50"/>
    </location>
</feature>
<accession>A0A381EGY4</accession>
<dbReference type="EMBL" id="UFUZ01000001">
    <property type="protein sequence ID" value="SUX26209.1"/>
    <property type="molecule type" value="Genomic_DNA"/>
</dbReference>
<dbReference type="InterPro" id="IPR007430">
    <property type="entry name" value="VirB8"/>
</dbReference>
<dbReference type="GO" id="GO:0016020">
    <property type="term" value="C:membrane"/>
    <property type="evidence" value="ECO:0007669"/>
    <property type="project" value="UniProtKB-SubCell"/>
</dbReference>
<dbReference type="CDD" id="cd16424">
    <property type="entry name" value="VirB8"/>
    <property type="match status" value="1"/>
</dbReference>
<keyword evidence="3 5" id="KW-1133">Transmembrane helix</keyword>
<evidence type="ECO:0000256" key="3">
    <source>
        <dbReference type="ARBA" id="ARBA00022989"/>
    </source>
</evidence>
<evidence type="ECO:0000256" key="1">
    <source>
        <dbReference type="ARBA" id="ARBA00004167"/>
    </source>
</evidence>
<name>A0A381EGY4_CAMUP</name>
<keyword evidence="4 5" id="KW-0472">Membrane</keyword>
<organism evidence="7 8">
    <name type="scientific">Campylobacter upsaliensis</name>
    <dbReference type="NCBI Taxonomy" id="28080"/>
    <lineage>
        <taxon>Bacteria</taxon>
        <taxon>Pseudomonadati</taxon>
        <taxon>Campylobacterota</taxon>
        <taxon>Epsilonproteobacteria</taxon>
        <taxon>Campylobacterales</taxon>
        <taxon>Campylobacteraceae</taxon>
        <taxon>Campylobacter</taxon>
    </lineage>
</organism>
<dbReference type="RefSeq" id="WP_115629120.1">
    <property type="nucleotide sequence ID" value="NZ_JANKIR010000025.1"/>
</dbReference>
<dbReference type="AlphaFoldDB" id="A0A381EGY4"/>
<evidence type="ECO:0000313" key="7">
    <source>
        <dbReference type="EMBL" id="SUX26209.1"/>
    </source>
</evidence>
<feature type="domain" description="Bacterial virulence protein VirB8" evidence="6">
    <location>
        <begin position="20"/>
        <end position="209"/>
    </location>
</feature>
<dbReference type="SUPFAM" id="SSF54427">
    <property type="entry name" value="NTF2-like"/>
    <property type="match status" value="1"/>
</dbReference>
<protein>
    <submittedName>
        <fullName evidence="7">VirB8</fullName>
    </submittedName>
</protein>
<reference evidence="7 8" key="1">
    <citation type="submission" date="2018-06" db="EMBL/GenBank/DDBJ databases">
        <authorList>
            <consortium name="Pathogen Informatics"/>
            <person name="Doyle S."/>
        </authorList>
    </citation>
    <scope>NUCLEOTIDE SEQUENCE [LARGE SCALE GENOMIC DNA]</scope>
    <source>
        <strain evidence="7 8">NCTC12264</strain>
    </source>
</reference>